<name>A0A1X7SMY9_AMPQE</name>
<accession>A0A1X7SMY9</accession>
<dbReference type="InParanoid" id="A0A1X7SMY9"/>
<reference evidence="1" key="1">
    <citation type="submission" date="2017-05" db="UniProtKB">
        <authorList>
            <consortium name="EnsemblMetazoa"/>
        </authorList>
    </citation>
    <scope>IDENTIFICATION</scope>
</reference>
<dbReference type="AlphaFoldDB" id="A0A1X7SMY9"/>
<sequence length="120" mass="12650">INQQPAPLSCELTVTNLTQPSMDCLSKRLFIFTNVTEGDVYNYTVTITNVVGSAVKNGSLEIPYSSVEVCPSEIQYSPSTVIRSSASSVTELGTPTSTVSSNTSDCVLPWTVGALIGAVV</sequence>
<protein>
    <submittedName>
        <fullName evidence="1">Uncharacterized protein</fullName>
    </submittedName>
</protein>
<organism evidence="1">
    <name type="scientific">Amphimedon queenslandica</name>
    <name type="common">Sponge</name>
    <dbReference type="NCBI Taxonomy" id="400682"/>
    <lineage>
        <taxon>Eukaryota</taxon>
        <taxon>Metazoa</taxon>
        <taxon>Porifera</taxon>
        <taxon>Demospongiae</taxon>
        <taxon>Heteroscleromorpha</taxon>
        <taxon>Haplosclerida</taxon>
        <taxon>Niphatidae</taxon>
        <taxon>Amphimedon</taxon>
    </lineage>
</organism>
<proteinExistence type="predicted"/>
<dbReference type="EnsemblMetazoa" id="Aqu2.1.03453_001">
    <property type="protein sequence ID" value="Aqu2.1.03453_001"/>
    <property type="gene ID" value="Aqu2.1.03453"/>
</dbReference>
<evidence type="ECO:0000313" key="1">
    <source>
        <dbReference type="EnsemblMetazoa" id="Aqu2.1.03453_001"/>
    </source>
</evidence>